<dbReference type="Gene3D" id="3.30.565.10">
    <property type="entry name" value="Histidine kinase-like ATPase, C-terminal domain"/>
    <property type="match status" value="1"/>
</dbReference>
<evidence type="ECO:0000256" key="7">
    <source>
        <dbReference type="SAM" id="Phobius"/>
    </source>
</evidence>
<dbReference type="Pfam" id="PF00512">
    <property type="entry name" value="HisKA"/>
    <property type="match status" value="1"/>
</dbReference>
<keyword evidence="7" id="KW-0812">Transmembrane</keyword>
<dbReference type="GO" id="GO:0000155">
    <property type="term" value="F:phosphorelay sensor kinase activity"/>
    <property type="evidence" value="ECO:0007669"/>
    <property type="project" value="InterPro"/>
</dbReference>
<dbReference type="OrthoDB" id="9806130at2"/>
<proteinExistence type="predicted"/>
<dbReference type="Proteomes" id="UP000323946">
    <property type="component" value="Unassembled WGS sequence"/>
</dbReference>
<evidence type="ECO:0000259" key="8">
    <source>
        <dbReference type="PROSITE" id="PS50109"/>
    </source>
</evidence>
<accession>A0A5M7BUT0</accession>
<feature type="transmembrane region" description="Helical" evidence="7">
    <location>
        <begin position="70"/>
        <end position="88"/>
    </location>
</feature>
<keyword evidence="5 9" id="KW-0418">Kinase</keyword>
<dbReference type="EC" id="2.7.13.3" evidence="3"/>
<evidence type="ECO:0000256" key="2">
    <source>
        <dbReference type="ARBA" id="ARBA00004236"/>
    </source>
</evidence>
<gene>
    <name evidence="9" type="ORF">F1721_23810</name>
</gene>
<feature type="transmembrane region" description="Helical" evidence="7">
    <location>
        <begin position="35"/>
        <end position="58"/>
    </location>
</feature>
<keyword evidence="6" id="KW-0902">Two-component regulatory system</keyword>
<name>A0A5M7BUT0_SACHI</name>
<dbReference type="PROSITE" id="PS50109">
    <property type="entry name" value="HIS_KIN"/>
    <property type="match status" value="1"/>
</dbReference>
<dbReference type="RefSeq" id="WP_150068979.1">
    <property type="nucleotide sequence ID" value="NZ_JBEPDJ010000004.1"/>
</dbReference>
<evidence type="ECO:0000313" key="10">
    <source>
        <dbReference type="Proteomes" id="UP000323946"/>
    </source>
</evidence>
<dbReference type="Gene3D" id="1.10.287.130">
    <property type="match status" value="1"/>
</dbReference>
<keyword evidence="7" id="KW-0472">Membrane</keyword>
<comment type="caution">
    <text evidence="9">The sequence shown here is derived from an EMBL/GenBank/DDBJ whole genome shotgun (WGS) entry which is preliminary data.</text>
</comment>
<dbReference type="EMBL" id="VWPH01000011">
    <property type="protein sequence ID" value="KAA5830125.1"/>
    <property type="molecule type" value="Genomic_DNA"/>
</dbReference>
<keyword evidence="5 9" id="KW-0808">Transferase</keyword>
<evidence type="ECO:0000256" key="3">
    <source>
        <dbReference type="ARBA" id="ARBA00012438"/>
    </source>
</evidence>
<dbReference type="SMR" id="A0A5M7BUT0"/>
<evidence type="ECO:0000256" key="5">
    <source>
        <dbReference type="ARBA" id="ARBA00022777"/>
    </source>
</evidence>
<dbReference type="SUPFAM" id="SSF55874">
    <property type="entry name" value="ATPase domain of HSP90 chaperone/DNA topoisomerase II/histidine kinase"/>
    <property type="match status" value="1"/>
</dbReference>
<dbReference type="SMART" id="SM00387">
    <property type="entry name" value="HATPase_c"/>
    <property type="match status" value="1"/>
</dbReference>
<keyword evidence="10" id="KW-1185">Reference proteome</keyword>
<organism evidence="9 10">
    <name type="scientific">Saccharopolyspora hirsuta</name>
    <dbReference type="NCBI Taxonomy" id="1837"/>
    <lineage>
        <taxon>Bacteria</taxon>
        <taxon>Bacillati</taxon>
        <taxon>Actinomycetota</taxon>
        <taxon>Actinomycetes</taxon>
        <taxon>Pseudonocardiales</taxon>
        <taxon>Pseudonocardiaceae</taxon>
        <taxon>Saccharopolyspora</taxon>
    </lineage>
</organism>
<evidence type="ECO:0000256" key="6">
    <source>
        <dbReference type="ARBA" id="ARBA00023012"/>
    </source>
</evidence>
<dbReference type="PRINTS" id="PR00344">
    <property type="entry name" value="BCTRLSENSOR"/>
</dbReference>
<dbReference type="GO" id="GO:0005886">
    <property type="term" value="C:plasma membrane"/>
    <property type="evidence" value="ECO:0007669"/>
    <property type="project" value="UniProtKB-SubCell"/>
</dbReference>
<dbReference type="InterPro" id="IPR036097">
    <property type="entry name" value="HisK_dim/P_sf"/>
</dbReference>
<sequence>MSPLLVVLIAVCESVGVGLIGLVVLRLLRHYPVGYSLVAVIVITVCAINTSTVTVMLVARSAQLPAGVDLVVNLVAGAVAIVVGLLLGRAVMRGSRQLAEATRSFGLQRRFQQPEDLPSAEFADLAWELQRTSDKLAESRRREQALDASRRRLVAWISHDLRSPLARLRAVVESIEDGVVDDLADYCRKIRSDTQVLSEMVDDLFELSRIQSGTLHLSPREVVLDDLVSDEVAALDVLAASRGIELRARTIQPVVAAVDDRAATRVFNNLLANAIRYAPENSTVTVDVRATGGWAVVSVSDECGGIPVADLGSVFDLGWRGDQPSTRSTRGGGLGLSIVQGLVQAHGGQVSVRNIPGGCCFEARFPLRAAGAAGR</sequence>
<dbReference type="InterPro" id="IPR004358">
    <property type="entry name" value="Sig_transdc_His_kin-like_C"/>
</dbReference>
<protein>
    <recommendedName>
        <fullName evidence="3">histidine kinase</fullName>
        <ecNumber evidence="3">2.7.13.3</ecNumber>
    </recommendedName>
</protein>
<feature type="domain" description="Histidine kinase" evidence="8">
    <location>
        <begin position="156"/>
        <end position="369"/>
    </location>
</feature>
<dbReference type="InterPro" id="IPR003594">
    <property type="entry name" value="HATPase_dom"/>
</dbReference>
<comment type="catalytic activity">
    <reaction evidence="1">
        <text>ATP + protein L-histidine = ADP + protein N-phospho-L-histidine.</text>
        <dbReference type="EC" id="2.7.13.3"/>
    </reaction>
</comment>
<keyword evidence="4" id="KW-0597">Phosphoprotein</keyword>
<dbReference type="InterPro" id="IPR003661">
    <property type="entry name" value="HisK_dim/P_dom"/>
</dbReference>
<comment type="subcellular location">
    <subcellularLocation>
        <location evidence="2">Cell membrane</location>
    </subcellularLocation>
</comment>
<dbReference type="CDD" id="cd00075">
    <property type="entry name" value="HATPase"/>
    <property type="match status" value="1"/>
</dbReference>
<evidence type="ECO:0000256" key="4">
    <source>
        <dbReference type="ARBA" id="ARBA00022553"/>
    </source>
</evidence>
<reference evidence="9 10" key="1">
    <citation type="submission" date="2019-09" db="EMBL/GenBank/DDBJ databases">
        <title>Draft genome sequence of the thermophilic Saccharopolyspora hirsuta VKM Ac-666T.</title>
        <authorList>
            <person name="Lobastova T.G."/>
            <person name="Fokina V."/>
            <person name="Bragin E.Y."/>
            <person name="Shtratnikova V.Y."/>
            <person name="Starodumova I.P."/>
            <person name="Tarlachkov S.V."/>
            <person name="Donova M.V."/>
        </authorList>
    </citation>
    <scope>NUCLEOTIDE SEQUENCE [LARGE SCALE GENOMIC DNA]</scope>
    <source>
        <strain evidence="9 10">VKM Ac-666</strain>
    </source>
</reference>
<dbReference type="SMART" id="SM00388">
    <property type="entry name" value="HisKA"/>
    <property type="match status" value="1"/>
</dbReference>
<evidence type="ECO:0000313" key="9">
    <source>
        <dbReference type="EMBL" id="KAA5830125.1"/>
    </source>
</evidence>
<dbReference type="CDD" id="cd00082">
    <property type="entry name" value="HisKA"/>
    <property type="match status" value="1"/>
</dbReference>
<feature type="transmembrane region" description="Helical" evidence="7">
    <location>
        <begin position="6"/>
        <end position="28"/>
    </location>
</feature>
<dbReference type="SUPFAM" id="SSF47384">
    <property type="entry name" value="Homodimeric domain of signal transducing histidine kinase"/>
    <property type="match status" value="1"/>
</dbReference>
<dbReference type="Pfam" id="PF02518">
    <property type="entry name" value="HATPase_c"/>
    <property type="match status" value="1"/>
</dbReference>
<evidence type="ECO:0000256" key="1">
    <source>
        <dbReference type="ARBA" id="ARBA00000085"/>
    </source>
</evidence>
<dbReference type="InterPro" id="IPR036890">
    <property type="entry name" value="HATPase_C_sf"/>
</dbReference>
<dbReference type="AlphaFoldDB" id="A0A5M7BUT0"/>
<dbReference type="PANTHER" id="PTHR43547:SF2">
    <property type="entry name" value="HYBRID SIGNAL TRANSDUCTION HISTIDINE KINASE C"/>
    <property type="match status" value="1"/>
</dbReference>
<dbReference type="PANTHER" id="PTHR43547">
    <property type="entry name" value="TWO-COMPONENT HISTIDINE KINASE"/>
    <property type="match status" value="1"/>
</dbReference>
<keyword evidence="7" id="KW-1133">Transmembrane helix</keyword>
<dbReference type="InterPro" id="IPR005467">
    <property type="entry name" value="His_kinase_dom"/>
</dbReference>